<dbReference type="PANTHER" id="PTHR43372:SF4">
    <property type="entry name" value="FATTY-ACID AMIDE HYDROLASE 2"/>
    <property type="match status" value="1"/>
</dbReference>
<dbReference type="PANTHER" id="PTHR43372">
    <property type="entry name" value="FATTY-ACID AMIDE HYDROLASE"/>
    <property type="match status" value="1"/>
</dbReference>
<evidence type="ECO:0000313" key="3">
    <source>
        <dbReference type="Proteomes" id="UP001164803"/>
    </source>
</evidence>
<feature type="domain" description="Amidase" evidence="1">
    <location>
        <begin position="14"/>
        <end position="437"/>
    </location>
</feature>
<evidence type="ECO:0000313" key="2">
    <source>
        <dbReference type="EMBL" id="WAH37772.1"/>
    </source>
</evidence>
<dbReference type="EMBL" id="CP104064">
    <property type="protein sequence ID" value="WAH37772.1"/>
    <property type="molecule type" value="Genomic_DNA"/>
</dbReference>
<name>A0ABY6Z4L4_9BACL</name>
<dbReference type="PROSITE" id="PS00571">
    <property type="entry name" value="AMIDASES"/>
    <property type="match status" value="1"/>
</dbReference>
<protein>
    <submittedName>
        <fullName evidence="2">Amidase</fullName>
    </submittedName>
</protein>
<organism evidence="2 3">
    <name type="scientific">Alicyclobacillus dauci</name>
    <dbReference type="NCBI Taxonomy" id="1475485"/>
    <lineage>
        <taxon>Bacteria</taxon>
        <taxon>Bacillati</taxon>
        <taxon>Bacillota</taxon>
        <taxon>Bacilli</taxon>
        <taxon>Bacillales</taxon>
        <taxon>Alicyclobacillaceae</taxon>
        <taxon>Alicyclobacillus</taxon>
    </lineage>
</organism>
<dbReference type="Gene3D" id="3.90.1300.10">
    <property type="entry name" value="Amidase signature (AS) domain"/>
    <property type="match status" value="1"/>
</dbReference>
<dbReference type="InterPro" id="IPR036928">
    <property type="entry name" value="AS_sf"/>
</dbReference>
<dbReference type="InterPro" id="IPR052739">
    <property type="entry name" value="FAAH2"/>
</dbReference>
<sequence>MMDGLKEHAFSSEELILAHIDRIQKLQPIINAVTHERFEEARREARAADQLRMRGDENLPTLLGMPISVKEMYAIQGLPWTGGVHRHRDRIATKDAEAVHRVREAGAVVLCKTNTSTLTMTHETDNVLFGRTSHPLDPTRTPGGSSGGEAALIASYGSAWGIGSDLGGSIRLPAHLCGICGIRPTHDVIPTDGEYPSYPHHLHMNSAGPLARTVQDVRLLYEVLSHRKADTYLDGVKVHWLASVAEAPVDNDMLASLGEIVREVSQAIPVEPADGALLHGVVQLWQSVILSDGGQATIEEIREGESFSLEYELMRALFGRRIYHKWILALLFGAKYVARSKRSLDDLMKEISLLRAQFNAVIGDRGVLLMPVFPWTAPKHGKIANTVYSNRGHRILPYLVLANALGYPAMTVRAGIASNGLPFGIQVVGGEHGENEVFAVAELIEQICS</sequence>
<evidence type="ECO:0000259" key="1">
    <source>
        <dbReference type="Pfam" id="PF01425"/>
    </source>
</evidence>
<dbReference type="Pfam" id="PF01425">
    <property type="entry name" value="Amidase"/>
    <property type="match status" value="1"/>
</dbReference>
<keyword evidence="3" id="KW-1185">Reference proteome</keyword>
<dbReference type="InterPro" id="IPR023631">
    <property type="entry name" value="Amidase_dom"/>
</dbReference>
<dbReference type="InterPro" id="IPR020556">
    <property type="entry name" value="Amidase_CS"/>
</dbReference>
<dbReference type="Proteomes" id="UP001164803">
    <property type="component" value="Chromosome"/>
</dbReference>
<proteinExistence type="predicted"/>
<gene>
    <name evidence="2" type="ORF">NZD86_04515</name>
</gene>
<dbReference type="RefSeq" id="WP_268045296.1">
    <property type="nucleotide sequence ID" value="NZ_CP104064.1"/>
</dbReference>
<dbReference type="SUPFAM" id="SSF75304">
    <property type="entry name" value="Amidase signature (AS) enzymes"/>
    <property type="match status" value="1"/>
</dbReference>
<reference evidence="2" key="1">
    <citation type="submission" date="2022-08" db="EMBL/GenBank/DDBJ databases">
        <title>Alicyclobacillus dauci DSM2870, complete genome.</title>
        <authorList>
            <person name="Wang Q."/>
            <person name="Cai R."/>
            <person name="Wang Z."/>
        </authorList>
    </citation>
    <scope>NUCLEOTIDE SEQUENCE</scope>
    <source>
        <strain evidence="2">DSM 28700</strain>
    </source>
</reference>
<accession>A0ABY6Z4L4</accession>